<dbReference type="CDD" id="cd16913">
    <property type="entry name" value="YkuD_like"/>
    <property type="match status" value="1"/>
</dbReference>
<dbReference type="InterPro" id="IPR038063">
    <property type="entry name" value="Transpep_catalytic_dom"/>
</dbReference>
<dbReference type="GO" id="GO:0071972">
    <property type="term" value="F:peptidoglycan L,D-transpeptidase activity"/>
    <property type="evidence" value="ECO:0007669"/>
    <property type="project" value="TreeGrafter"/>
</dbReference>
<evidence type="ECO:0000259" key="8">
    <source>
        <dbReference type="PROSITE" id="PS52029"/>
    </source>
</evidence>
<dbReference type="OrthoDB" id="9787225at2"/>
<keyword evidence="10" id="KW-0449">Lipoprotein</keyword>
<dbReference type="GO" id="GO:0016740">
    <property type="term" value="F:transferase activity"/>
    <property type="evidence" value="ECO:0007669"/>
    <property type="project" value="UniProtKB-KW"/>
</dbReference>
<dbReference type="UniPathway" id="UPA00219"/>
<dbReference type="RefSeq" id="WP_055728595.1">
    <property type="nucleotide sequence ID" value="NZ_FUYX01000015.1"/>
</dbReference>
<protein>
    <submittedName>
        <fullName evidence="10">Lipoprotein-anchoring transpeptidase ErfK/SrfK</fullName>
    </submittedName>
</protein>
<dbReference type="Proteomes" id="UP000190130">
    <property type="component" value="Unassembled WGS sequence"/>
</dbReference>
<evidence type="ECO:0000256" key="7">
    <source>
        <dbReference type="PROSITE-ProRule" id="PRU01373"/>
    </source>
</evidence>
<dbReference type="InterPro" id="IPR036365">
    <property type="entry name" value="PGBD-like_sf"/>
</dbReference>
<evidence type="ECO:0000256" key="5">
    <source>
        <dbReference type="ARBA" id="ARBA00022984"/>
    </source>
</evidence>
<evidence type="ECO:0000256" key="4">
    <source>
        <dbReference type="ARBA" id="ARBA00022960"/>
    </source>
</evidence>
<accession>A0A0Q3SY03</accession>
<sequence length="338" mass="36632">MPKPVSKHRAVRAIAVIGLLLMGPGGAWALTTEEINRAGMPISSPLQKARLGARAKPSAAIVKSQTLLARQGVSPGEIDGMDGENYRKAVAQFRRRENLGPGDAVDAATWRALGGDASQDIVVSYTVTKADARYVFSTRIPRDYARQARMRRLGYGSAPEMFAERFRMGTGLFRALNPRGHFRSAGATLQVVAAGRARPRAEIRLIEADKRAGMVTAYGAQGEMIASYPATIGSDETPSPEGEYQVARVVRQPTYHYDPVKNFQQGRNTRRLVLPRGPNNPVGTIWIGLSKPTFGIHGTPEPSRIGKASSHGCVRLTNWDAEDLAGMAKPGTVVRFVD</sequence>
<evidence type="ECO:0000256" key="2">
    <source>
        <dbReference type="ARBA" id="ARBA00005992"/>
    </source>
</evidence>
<evidence type="ECO:0000313" key="11">
    <source>
        <dbReference type="Proteomes" id="UP000051562"/>
    </source>
</evidence>
<dbReference type="Pfam" id="PF03734">
    <property type="entry name" value="YkuD"/>
    <property type="match status" value="1"/>
</dbReference>
<dbReference type="InterPro" id="IPR050979">
    <property type="entry name" value="LD-transpeptidase"/>
</dbReference>
<dbReference type="Gene3D" id="1.10.101.10">
    <property type="entry name" value="PGBD-like superfamily/PGBD"/>
    <property type="match status" value="1"/>
</dbReference>
<dbReference type="GO" id="GO:0018104">
    <property type="term" value="P:peptidoglycan-protein cross-linking"/>
    <property type="evidence" value="ECO:0007669"/>
    <property type="project" value="TreeGrafter"/>
</dbReference>
<dbReference type="GO" id="GO:0005576">
    <property type="term" value="C:extracellular region"/>
    <property type="evidence" value="ECO:0007669"/>
    <property type="project" value="TreeGrafter"/>
</dbReference>
<dbReference type="EMBL" id="FUYX01000015">
    <property type="protein sequence ID" value="SKC11674.1"/>
    <property type="molecule type" value="Genomic_DNA"/>
</dbReference>
<dbReference type="InterPro" id="IPR036366">
    <property type="entry name" value="PGBDSf"/>
</dbReference>
<dbReference type="InterPro" id="IPR002477">
    <property type="entry name" value="Peptidoglycan-bd-like"/>
</dbReference>
<dbReference type="PANTHER" id="PTHR30582">
    <property type="entry name" value="L,D-TRANSPEPTIDASE"/>
    <property type="match status" value="1"/>
</dbReference>
<dbReference type="Gene3D" id="2.40.440.10">
    <property type="entry name" value="L,D-transpeptidase catalytic domain-like"/>
    <property type="match status" value="1"/>
</dbReference>
<comment type="similarity">
    <text evidence="2">Belongs to the YkuD family.</text>
</comment>
<keyword evidence="5 7" id="KW-0573">Peptidoglycan synthesis</keyword>
<feature type="active site" description="Proton donor/acceptor" evidence="7">
    <location>
        <position position="297"/>
    </location>
</feature>
<dbReference type="InterPro" id="IPR005490">
    <property type="entry name" value="LD_TPept_cat_dom"/>
</dbReference>
<keyword evidence="6 7" id="KW-0961">Cell wall biogenesis/degradation</keyword>
<dbReference type="SUPFAM" id="SSF47090">
    <property type="entry name" value="PGBD-like"/>
    <property type="match status" value="1"/>
</dbReference>
<dbReference type="SUPFAM" id="SSF141523">
    <property type="entry name" value="L,D-transpeptidase catalytic domain-like"/>
    <property type="match status" value="1"/>
</dbReference>
<dbReference type="Proteomes" id="UP000051562">
    <property type="component" value="Unassembled WGS sequence"/>
</dbReference>
<comment type="pathway">
    <text evidence="1 7">Cell wall biogenesis; peptidoglycan biosynthesis.</text>
</comment>
<name>A0A0Q3SY03_9HYPH</name>
<dbReference type="PANTHER" id="PTHR30582:SF30">
    <property type="entry name" value="BLR4375 PROTEIN"/>
    <property type="match status" value="1"/>
</dbReference>
<reference evidence="10 12" key="2">
    <citation type="submission" date="2017-02" db="EMBL/GenBank/DDBJ databases">
        <authorList>
            <person name="Peterson S.W."/>
        </authorList>
    </citation>
    <scope>NUCLEOTIDE SEQUENCE [LARGE SCALE GENOMIC DNA]</scope>
    <source>
        <strain evidence="10 12">DSM 9653</strain>
    </source>
</reference>
<feature type="domain" description="L,D-TPase catalytic" evidence="8">
    <location>
        <begin position="204"/>
        <end position="337"/>
    </location>
</feature>
<evidence type="ECO:0000313" key="9">
    <source>
        <dbReference type="EMBL" id="KQK30194.1"/>
    </source>
</evidence>
<evidence type="ECO:0000256" key="6">
    <source>
        <dbReference type="ARBA" id="ARBA00023316"/>
    </source>
</evidence>
<proteinExistence type="inferred from homology"/>
<evidence type="ECO:0000256" key="3">
    <source>
        <dbReference type="ARBA" id="ARBA00022679"/>
    </source>
</evidence>
<keyword evidence="4 7" id="KW-0133">Cell shape</keyword>
<reference evidence="9 11" key="1">
    <citation type="submission" date="2015-10" db="EMBL/GenBank/DDBJ databases">
        <title>Draft genome of Bosea thiooxidans.</title>
        <authorList>
            <person name="Wang X."/>
        </authorList>
    </citation>
    <scope>NUCLEOTIDE SEQUENCE [LARGE SCALE GENOMIC DNA]</scope>
    <source>
        <strain evidence="9 11">CGMCC 9174</strain>
    </source>
</reference>
<dbReference type="Pfam" id="PF01471">
    <property type="entry name" value="PG_binding_1"/>
    <property type="match status" value="1"/>
</dbReference>
<gene>
    <name evidence="9" type="ORF">ARD30_14855</name>
    <name evidence="10" type="ORF">SAMN05660750_04384</name>
</gene>
<dbReference type="GO" id="GO:0008360">
    <property type="term" value="P:regulation of cell shape"/>
    <property type="evidence" value="ECO:0007669"/>
    <property type="project" value="UniProtKB-UniRule"/>
</dbReference>
<evidence type="ECO:0000313" key="10">
    <source>
        <dbReference type="EMBL" id="SKC11674.1"/>
    </source>
</evidence>
<dbReference type="STRING" id="53254.SAMN05660750_04384"/>
<keyword evidence="11" id="KW-1185">Reference proteome</keyword>
<dbReference type="EMBL" id="LMAR01000042">
    <property type="protein sequence ID" value="KQK30194.1"/>
    <property type="molecule type" value="Genomic_DNA"/>
</dbReference>
<dbReference type="PROSITE" id="PS52029">
    <property type="entry name" value="LD_TPASE"/>
    <property type="match status" value="1"/>
</dbReference>
<organism evidence="9 11">
    <name type="scientific">Bosea thiooxidans</name>
    <dbReference type="NCBI Taxonomy" id="53254"/>
    <lineage>
        <taxon>Bacteria</taxon>
        <taxon>Pseudomonadati</taxon>
        <taxon>Pseudomonadota</taxon>
        <taxon>Alphaproteobacteria</taxon>
        <taxon>Hyphomicrobiales</taxon>
        <taxon>Boseaceae</taxon>
        <taxon>Bosea</taxon>
    </lineage>
</organism>
<keyword evidence="3" id="KW-0808">Transferase</keyword>
<evidence type="ECO:0000256" key="1">
    <source>
        <dbReference type="ARBA" id="ARBA00004752"/>
    </source>
</evidence>
<feature type="active site" description="Nucleophile" evidence="7">
    <location>
        <position position="313"/>
    </location>
</feature>
<evidence type="ECO:0000313" key="12">
    <source>
        <dbReference type="Proteomes" id="UP000190130"/>
    </source>
</evidence>
<dbReference type="GO" id="GO:0071555">
    <property type="term" value="P:cell wall organization"/>
    <property type="evidence" value="ECO:0007669"/>
    <property type="project" value="UniProtKB-UniRule"/>
</dbReference>
<dbReference type="AlphaFoldDB" id="A0A0Q3SY03"/>